<accession>A0A517MMG9</accession>
<dbReference type="Gene3D" id="2.60.120.620">
    <property type="entry name" value="q2cbj1_9rhob like domain"/>
    <property type="match status" value="1"/>
</dbReference>
<sequence>MSNFFGEYISEIDLQKLATQAKSAQPFPHFMIDNFLVEEFANEIENSFPRADEIAKRGKSFKAVNERGKTQVTNTNFFPAPLKRLNEILASSEWLCHLEEIMGIENLLADPGLLGGGIHQTGPRGHLDVHVDFNFHQQLKLHRRLNILIYFNRDWQEPWGGNVELWDKEVKNCIRSFSPILNRCVVFATNDISFHGVTRVDCPPDATRNSYAAYYYTKEPPPEWTGVPHSTIFRARPNEQVKSKLLMPLEKMKRKLGRLTSRLFRHA</sequence>
<dbReference type="PANTHER" id="PTHR12117">
    <property type="entry name" value="HISTONE ACETYLTRANSFERASE COMPLEX"/>
    <property type="match status" value="1"/>
</dbReference>
<protein>
    <recommendedName>
        <fullName evidence="1">Prolyl 4-hydroxylase alpha subunit Fe(2+) 2OG dioxygenase domain-containing protein</fullName>
    </recommendedName>
</protein>
<dbReference type="KEGG" id="rml:FF011L_48750"/>
<dbReference type="InterPro" id="IPR051842">
    <property type="entry name" value="uS12_prolyl_hydroxylase"/>
</dbReference>
<name>A0A517MMG9_9BACT</name>
<dbReference type="InterPro" id="IPR044862">
    <property type="entry name" value="Pro_4_hyd_alph_FE2OG_OXY"/>
</dbReference>
<proteinExistence type="predicted"/>
<reference evidence="2 3" key="1">
    <citation type="submission" date="2019-02" db="EMBL/GenBank/DDBJ databases">
        <title>Deep-cultivation of Planctomycetes and their phenomic and genomic characterization uncovers novel biology.</title>
        <authorList>
            <person name="Wiegand S."/>
            <person name="Jogler M."/>
            <person name="Boedeker C."/>
            <person name="Pinto D."/>
            <person name="Vollmers J."/>
            <person name="Rivas-Marin E."/>
            <person name="Kohn T."/>
            <person name="Peeters S.H."/>
            <person name="Heuer A."/>
            <person name="Rast P."/>
            <person name="Oberbeckmann S."/>
            <person name="Bunk B."/>
            <person name="Jeske O."/>
            <person name="Meyerdierks A."/>
            <person name="Storesund J.E."/>
            <person name="Kallscheuer N."/>
            <person name="Luecker S."/>
            <person name="Lage O.M."/>
            <person name="Pohl T."/>
            <person name="Merkel B.J."/>
            <person name="Hornburger P."/>
            <person name="Mueller R.-W."/>
            <person name="Bruemmer F."/>
            <person name="Labrenz M."/>
            <person name="Spormann A.M."/>
            <person name="Op den Camp H."/>
            <person name="Overmann J."/>
            <person name="Amann R."/>
            <person name="Jetten M.S.M."/>
            <person name="Mascher T."/>
            <person name="Medema M.H."/>
            <person name="Devos D.P."/>
            <person name="Kaster A.-K."/>
            <person name="Ovreas L."/>
            <person name="Rohde M."/>
            <person name="Galperin M.Y."/>
            <person name="Jogler C."/>
        </authorList>
    </citation>
    <scope>NUCLEOTIDE SEQUENCE [LARGE SCALE GENOMIC DNA]</scope>
    <source>
        <strain evidence="2 3">FF011L</strain>
    </source>
</reference>
<organism evidence="2 3">
    <name type="scientific">Roseimaritima multifibrata</name>
    <dbReference type="NCBI Taxonomy" id="1930274"/>
    <lineage>
        <taxon>Bacteria</taxon>
        <taxon>Pseudomonadati</taxon>
        <taxon>Planctomycetota</taxon>
        <taxon>Planctomycetia</taxon>
        <taxon>Pirellulales</taxon>
        <taxon>Pirellulaceae</taxon>
        <taxon>Roseimaritima</taxon>
    </lineage>
</organism>
<feature type="domain" description="Prolyl 4-hydroxylase alpha subunit Fe(2+) 2OG dioxygenase" evidence="1">
    <location>
        <begin position="118"/>
        <end position="216"/>
    </location>
</feature>
<evidence type="ECO:0000313" key="2">
    <source>
        <dbReference type="EMBL" id="QDS96071.1"/>
    </source>
</evidence>
<dbReference type="Proteomes" id="UP000320672">
    <property type="component" value="Chromosome"/>
</dbReference>
<evidence type="ECO:0000259" key="1">
    <source>
        <dbReference type="Pfam" id="PF13640"/>
    </source>
</evidence>
<keyword evidence="3" id="KW-1185">Reference proteome</keyword>
<dbReference type="RefSeq" id="WP_218932823.1">
    <property type="nucleotide sequence ID" value="NZ_CP036262.1"/>
</dbReference>
<dbReference type="EMBL" id="CP036262">
    <property type="protein sequence ID" value="QDS96071.1"/>
    <property type="molecule type" value="Genomic_DNA"/>
</dbReference>
<evidence type="ECO:0000313" key="3">
    <source>
        <dbReference type="Proteomes" id="UP000320672"/>
    </source>
</evidence>
<dbReference type="Pfam" id="PF13640">
    <property type="entry name" value="2OG-FeII_Oxy_3"/>
    <property type="match status" value="1"/>
</dbReference>
<dbReference type="AlphaFoldDB" id="A0A517MMG9"/>
<gene>
    <name evidence="2" type="ORF">FF011L_48750</name>
</gene>
<dbReference type="PANTHER" id="PTHR12117:SF0">
    <property type="entry name" value="PROLYL 3-HYDROXYLASE OGFOD1"/>
    <property type="match status" value="1"/>
</dbReference>